<evidence type="ECO:0000313" key="1">
    <source>
        <dbReference type="EMBL" id="CAO96273.1"/>
    </source>
</evidence>
<dbReference type="Gene3D" id="3.40.390.10">
    <property type="entry name" value="Collagenase (Catalytic Domain)"/>
    <property type="match status" value="1"/>
</dbReference>
<dbReference type="GO" id="GO:0008237">
    <property type="term" value="F:metallopeptidase activity"/>
    <property type="evidence" value="ECO:0007669"/>
    <property type="project" value="InterPro"/>
</dbReference>
<reference evidence="1 2" key="1">
    <citation type="journal article" date="2008" name="Environ. Microbiol.">
        <title>The genome of Erwinia tasmaniensis strain Et1/99, a non-pathogenic bacterium in the genus Erwinia.</title>
        <authorList>
            <person name="Kube M."/>
            <person name="Migdoll A.M."/>
            <person name="Mueller I."/>
            <person name="Kuhl H."/>
            <person name="Beck A."/>
            <person name="Reinhardt R."/>
            <person name="Geider K."/>
        </authorList>
    </citation>
    <scope>NUCLEOTIDE SEQUENCE [LARGE SCALE GENOMIC DNA]</scope>
    <source>
        <strain evidence="2">DSM 17950 / CFBP 7177 / CIP 109463 / NCPPB 4357 / Et1/99</strain>
    </source>
</reference>
<accession>B2VIL8</accession>
<dbReference type="InterPro" id="IPR024079">
    <property type="entry name" value="MetalloPept_cat_dom_sf"/>
</dbReference>
<dbReference type="eggNOG" id="ENOG5034AS0">
    <property type="taxonomic scope" value="Bacteria"/>
</dbReference>
<evidence type="ECO:0000313" key="2">
    <source>
        <dbReference type="Proteomes" id="UP000001726"/>
    </source>
</evidence>
<sequence>MLSNIIKSTSLNLLLSHPPREAGTEGQDIGSASFVRIDVDHILFDEGSKSPAKNISAEDYADSRVPVTEDGYRCIKQLIIMLGDVKKNELVSQLLTKIFPDVPTNIILVINSLCTAVNEKKHIDSAVLNCLSLASWYLPIDINIISRLAAFIRETIINWTGASFLREDISEDDGYQAYLYTSLAVAIVAASYFITSPSAPQRGLFQVPAFVANLMLRVHYYWRALGGMVQPDILLEEPAVRPAFEVDSSIETVSYLRPSADFSMAKGPPETLITAFTSNSTVDPEAYTTATVENRSMETPGVTDSVEKQAQAWVIGHLMRHHLLSRLLHCTAHQTQTQHYQDGVKTTHTHINMKCGAIKFPEPLSKPATSFERQTKESASLPNSAAESSHIYSVIPMAASSGPVVNTWIQALRSKVARVAGGAAVLAGAAFIGRKIWNSYAAKNAEEAVIQPSQDAYKDRKPHRWAERESINAKLTETMQKFRILEEARMADSFKKEEIIAAVGIYLFAPDPRFTHYAYGLDKRLINVAKKILKEKKLYGGGRYEEVSPARAGIVVRNWLFDNVLGMPVEPWLAGKLAALNQPRQYNVSDMKSLLNSDSLRSTRIIDLEGIGAKEIEQLYRFWDYALDNTLPFKNFLAAEEVASQTATDDAFVWLHSGALWLKDAGAELSEFSAEECQALGRIIWQRVESGDMDMSYLRYLTLPALLFEAVNHPKKVSHRKKHGFILHLKVVKQYAEYRSLVADLRVKAEAFNVAGKNWTSRGDIAAKYVEQCPEDRLMQMGHWVGNGKWVPIMNNPRETPDKILRRGRDFAKNRYLNDVTPIGCPDFSVTAEYDRKTRELADTFSAVDEYMLAAAMGGLKEKELHFIRSEGAVISLVVPSLSCPLSIPAPEKQLIISDLFSVVVGNQERIYAFVRPEGDKVVIRRVDRTIDDYLQYDIFDAPELKRMRGRRFVIPQVYSSCEFLPSYRLHITTSLRVVDLGEGAPENIVNHFKVKRRSEFYDRTRQAGYNETPEKIVIEILKSFIPFYDCINGKFPYNIISCVLDVISFIPLVGQVAGLTGKFGVNLSRAINVGVKLLPSGALSTNIAKAAGKQALKQIHLPTISELTLLSKTAVQTLDPGFELLAGVGKFSYKGISELTDWVRAGKNADDMKNIEKIIYKINTVDAKISDQVFDFKKAYLPNSKLKIPVKAVRLKNRKELYVIVDPVTGEGLGRFYYLDGEKLVPSLPPKALFRTHEKKIEKKNWGKKKRGPDATGIVPICSRRPKRGIEELCAATSYAHRGNHFYIDLGRGEKAFAFRLPYLKMVNMVRYQIVEESLRNAYSLCQTAKNKVTGMSQEQIIMAFGKYAGTSISGTQADSVKNKVMEIAQGSEVYYQERDKRVILISDDIGDLAYVVPHELVIMITDSFFVKLDPAMAAITLIHEISHGVAKTDDLFYYPSNPTIGKKGLSLLDFCIRYNKDIYTVLMTKVARLMKRPDMSLLVPGDDLFKKLNIPDPNNDAAIDRIFLDGMKDAGITRAEISVNNADSLAFFIMGLGIGDTSSPLVNINQLFKSVGAQEEFPTHHYR</sequence>
<dbReference type="Proteomes" id="UP000001726">
    <property type="component" value="Chromosome"/>
</dbReference>
<dbReference type="OrthoDB" id="6510316at2"/>
<proteinExistence type="predicted"/>
<gene>
    <name evidence="1" type="ordered locus">ETA_12270</name>
</gene>
<dbReference type="EMBL" id="CU468135">
    <property type="protein sequence ID" value="CAO96273.1"/>
    <property type="molecule type" value="Genomic_DNA"/>
</dbReference>
<dbReference type="STRING" id="465817.ETA_12270"/>
<dbReference type="RefSeq" id="WP_012440968.1">
    <property type="nucleotide sequence ID" value="NC_010694.1"/>
</dbReference>
<dbReference type="HOGENOM" id="CLU_248220_0_0_6"/>
<keyword evidence="2" id="KW-1185">Reference proteome</keyword>
<organism evidence="1 2">
    <name type="scientific">Erwinia tasmaniensis (strain DSM 17950 / CFBP 7177 / CIP 109463 / NCPPB 4357 / Et1/99)</name>
    <dbReference type="NCBI Taxonomy" id="465817"/>
    <lineage>
        <taxon>Bacteria</taxon>
        <taxon>Pseudomonadati</taxon>
        <taxon>Pseudomonadota</taxon>
        <taxon>Gammaproteobacteria</taxon>
        <taxon>Enterobacterales</taxon>
        <taxon>Erwiniaceae</taxon>
        <taxon>Erwinia</taxon>
    </lineage>
</organism>
<dbReference type="KEGG" id="eta:ETA_12270"/>
<name>B2VIL8_ERWT9</name>
<protein>
    <submittedName>
        <fullName evidence="1">Uncharacterized protein</fullName>
    </submittedName>
</protein>